<dbReference type="GO" id="GO:0005829">
    <property type="term" value="C:cytosol"/>
    <property type="evidence" value="ECO:0007669"/>
    <property type="project" value="TreeGrafter"/>
</dbReference>
<keyword evidence="2 9" id="KW-0963">Cytoplasm</keyword>
<keyword evidence="4 9" id="KW-0547">Nucleotide-binding</keyword>
<dbReference type="GO" id="GO:0006429">
    <property type="term" value="P:leucyl-tRNA aminoacylation"/>
    <property type="evidence" value="ECO:0007669"/>
    <property type="project" value="UniProtKB-UniRule"/>
</dbReference>
<evidence type="ECO:0000313" key="16">
    <source>
        <dbReference type="Proteomes" id="UP000018735"/>
    </source>
</evidence>
<dbReference type="FunFam" id="3.40.50.620:FF:000077">
    <property type="entry name" value="Leucine--tRNA ligase"/>
    <property type="match status" value="1"/>
</dbReference>
<evidence type="ECO:0000259" key="11">
    <source>
        <dbReference type="Pfam" id="PF00133"/>
    </source>
</evidence>
<dbReference type="HAMAP" id="MF_00049_B">
    <property type="entry name" value="Leu_tRNA_synth_B"/>
    <property type="match status" value="1"/>
</dbReference>
<evidence type="ECO:0000256" key="8">
    <source>
        <dbReference type="ARBA" id="ARBA00047469"/>
    </source>
</evidence>
<feature type="domain" description="Methionyl/Valyl/Leucyl/Isoleucyl-tRNA synthetase anticodon-binding" evidence="12">
    <location>
        <begin position="656"/>
        <end position="744"/>
    </location>
</feature>
<reference evidence="15 16" key="1">
    <citation type="journal article" date="2011" name="PLoS ONE">
        <title>Core proteome of the minimal cell: comparative proteomics of three mollicute species.</title>
        <authorList>
            <person name="Fisunov G.Y."/>
            <person name="Alexeev D.G."/>
            <person name="Bazaleev N.A."/>
            <person name="Ladygina V.G."/>
            <person name="Galyamina M.A."/>
            <person name="Kondratov I.G."/>
            <person name="Zhukova N.A."/>
            <person name="Serebryakova M.V."/>
            <person name="Demina I.A."/>
            <person name="Govorun V.M."/>
        </authorList>
    </citation>
    <scope>NUCLEOTIDE SEQUENCE [LARGE SCALE GENOMIC DNA]</scope>
    <source>
        <strain evidence="15 16">S6</strain>
    </source>
</reference>
<protein>
    <recommendedName>
        <fullName evidence="9">Leucine--tRNA ligase</fullName>
        <ecNumber evidence="9">6.1.1.4</ecNumber>
    </recommendedName>
    <alternativeName>
        <fullName evidence="9">Leucyl-tRNA synthetase</fullName>
        <shortName evidence="9">LeuRS</shortName>
    </alternativeName>
</protein>
<organism evidence="15 16">
    <name type="scientific">Mycoplasmoides gallisepticum S6</name>
    <dbReference type="NCBI Taxonomy" id="1006581"/>
    <lineage>
        <taxon>Bacteria</taxon>
        <taxon>Bacillati</taxon>
        <taxon>Mycoplasmatota</taxon>
        <taxon>Mycoplasmoidales</taxon>
        <taxon>Mycoplasmoidaceae</taxon>
        <taxon>Mycoplasmoides</taxon>
    </lineage>
</organism>
<evidence type="ECO:0000256" key="4">
    <source>
        <dbReference type="ARBA" id="ARBA00022741"/>
    </source>
</evidence>
<proteinExistence type="inferred from homology"/>
<feature type="binding site" evidence="9">
    <location>
        <position position="586"/>
    </location>
    <ligand>
        <name>ATP</name>
        <dbReference type="ChEBI" id="CHEBI:30616"/>
    </ligand>
</feature>
<evidence type="ECO:0000256" key="3">
    <source>
        <dbReference type="ARBA" id="ARBA00022598"/>
    </source>
</evidence>
<dbReference type="InterPro" id="IPR014729">
    <property type="entry name" value="Rossmann-like_a/b/a_fold"/>
</dbReference>
<evidence type="ECO:0000256" key="9">
    <source>
        <dbReference type="HAMAP-Rule" id="MF_00049"/>
    </source>
</evidence>
<dbReference type="GO" id="GO:0002161">
    <property type="term" value="F:aminoacyl-tRNA deacylase activity"/>
    <property type="evidence" value="ECO:0007669"/>
    <property type="project" value="InterPro"/>
</dbReference>
<dbReference type="PROSITE" id="PS00178">
    <property type="entry name" value="AA_TRNA_LIGASE_I"/>
    <property type="match status" value="1"/>
</dbReference>
<evidence type="ECO:0000313" key="15">
    <source>
        <dbReference type="EMBL" id="AHB99702.1"/>
    </source>
</evidence>
<dbReference type="EMBL" id="CP006916">
    <property type="protein sequence ID" value="AHB99702.1"/>
    <property type="molecule type" value="Genomic_DNA"/>
</dbReference>
<dbReference type="InterPro" id="IPR013155">
    <property type="entry name" value="M/V/L/I-tRNA-synth_anticd-bd"/>
</dbReference>
<keyword evidence="6 9" id="KW-0648">Protein biosynthesis</keyword>
<dbReference type="InterPro" id="IPR015413">
    <property type="entry name" value="Methionyl/Leucyl_tRNA_Synth"/>
</dbReference>
<accession>A0A0F6CKT0</accession>
<keyword evidence="3 9" id="KW-0436">Ligase</keyword>
<comment type="catalytic activity">
    <reaction evidence="8 9">
        <text>tRNA(Leu) + L-leucine + ATP = L-leucyl-tRNA(Leu) + AMP + diphosphate</text>
        <dbReference type="Rhea" id="RHEA:11688"/>
        <dbReference type="Rhea" id="RHEA-COMP:9613"/>
        <dbReference type="Rhea" id="RHEA-COMP:9622"/>
        <dbReference type="ChEBI" id="CHEBI:30616"/>
        <dbReference type="ChEBI" id="CHEBI:33019"/>
        <dbReference type="ChEBI" id="CHEBI:57427"/>
        <dbReference type="ChEBI" id="CHEBI:78442"/>
        <dbReference type="ChEBI" id="CHEBI:78494"/>
        <dbReference type="ChEBI" id="CHEBI:456215"/>
        <dbReference type="EC" id="6.1.1.4"/>
    </reaction>
</comment>
<dbReference type="SUPFAM" id="SSF47323">
    <property type="entry name" value="Anticodon-binding domain of a subclass of class I aminoacyl-tRNA synthetases"/>
    <property type="match status" value="1"/>
</dbReference>
<keyword evidence="7 9" id="KW-0030">Aminoacyl-tRNA synthetase</keyword>
<dbReference type="InterPro" id="IPR009008">
    <property type="entry name" value="Val/Leu/Ile-tRNA-synth_edit"/>
</dbReference>
<dbReference type="Pfam" id="PF13603">
    <property type="entry name" value="tRNA-synt_1_2"/>
    <property type="match status" value="1"/>
</dbReference>
<dbReference type="Gene3D" id="1.10.730.10">
    <property type="entry name" value="Isoleucyl-tRNA Synthetase, Domain 1"/>
    <property type="match status" value="1"/>
</dbReference>
<evidence type="ECO:0000259" key="12">
    <source>
        <dbReference type="Pfam" id="PF08264"/>
    </source>
</evidence>
<dbReference type="FunFam" id="3.40.50.620:FF:000056">
    <property type="entry name" value="Leucine--tRNA ligase"/>
    <property type="match status" value="1"/>
</dbReference>
<dbReference type="InterPro" id="IPR001412">
    <property type="entry name" value="aa-tRNA-synth_I_CS"/>
</dbReference>
<dbReference type="Pfam" id="PF09334">
    <property type="entry name" value="tRNA-synt_1g"/>
    <property type="match status" value="1"/>
</dbReference>
<dbReference type="Gene3D" id="3.40.50.620">
    <property type="entry name" value="HUPs"/>
    <property type="match status" value="2"/>
</dbReference>
<name>A0A0F6CKT0_MYCGL</name>
<dbReference type="InterPro" id="IPR025709">
    <property type="entry name" value="Leu_tRNA-synth_edit"/>
</dbReference>
<evidence type="ECO:0000259" key="14">
    <source>
        <dbReference type="Pfam" id="PF13603"/>
    </source>
</evidence>
<gene>
    <name evidence="9 15" type="primary">leuS</name>
    <name evidence="15" type="ORF">GCW_02485</name>
</gene>
<evidence type="ECO:0000256" key="6">
    <source>
        <dbReference type="ARBA" id="ARBA00022917"/>
    </source>
</evidence>
<dbReference type="CDD" id="cd00812">
    <property type="entry name" value="LeuRS_core"/>
    <property type="match status" value="1"/>
</dbReference>
<evidence type="ECO:0000256" key="2">
    <source>
        <dbReference type="ARBA" id="ARBA00022490"/>
    </source>
</evidence>
<evidence type="ECO:0000256" key="1">
    <source>
        <dbReference type="ARBA" id="ARBA00005594"/>
    </source>
</evidence>
<dbReference type="Pfam" id="PF00133">
    <property type="entry name" value="tRNA-synt_1"/>
    <property type="match status" value="1"/>
</dbReference>
<dbReference type="EC" id="6.1.1.4" evidence="9"/>
<dbReference type="GO" id="GO:0005524">
    <property type="term" value="F:ATP binding"/>
    <property type="evidence" value="ECO:0007669"/>
    <property type="project" value="UniProtKB-UniRule"/>
</dbReference>
<dbReference type="HOGENOM" id="CLU_004427_0_0_14"/>
<evidence type="ECO:0000256" key="7">
    <source>
        <dbReference type="ARBA" id="ARBA00023146"/>
    </source>
</evidence>
<sequence length="805" mass="94158">MYNHNLIEKKWAKIWNDQKVYSFQIDKNKPKYYILDMFPYPSGKGLHVGHVKAYMATDVISRWKNALGFNVLHPIGWDAFGLPAEQYAIQTNNHPTKFTQENINNFRTQLKRLGFNYDYRLEVDTTNKNYFKWTQWIFKKLYEHDLAYQADIEVNWCEQLGTVLANEEVLTDENGNKISERGSYPVIKKKMRQWVLKITAFADQLIDGLENLNWPNSIKAMQVNWINKSVGASIKFEIDQLDNQTIEVFSSRVDTLFGASFLALSFDHPLVKQKLITDKNDAIERFIKDNSIDQTVRYQGINTNYFAIHPITKKKIPIYLADYILSDYGTGAVMGVPAHDERDYQFAKQYDLEIIPVIKADQYPYLLDGEHINSDFNNGLNNEQAIQKTIAYLKKHNLGDQKINYKLRDWIFSRQRYWGEPFPVLFDEEDNIYLLKDSELPLELPQLSDFSPNKDGLPPLANADDQWLHPIIDQKKYRREINTMPQWAGSCWYYLAYLLKLTDLNQADGDQNYLALNSEKAKELFDHFMPVDLYVGGQEHAVLHLLYARFWYKFLHQIKIVSSTEPFSKLINQGMILGEDNTKMSKSKGNIINPDDLVLSHGADTIRTYVMFMGPLNASLAWNSNALNGTRKFLERVYNLFDRVEINDSINQNLNYDYHNFLKKINKHLENFEFNLVVSEMMIFINACYKQTQINKEMITNFLIVLSFFAPYLAEELNSKLNNPTLLYKMRLAQWDEAYLVKNTTTISCSINGKFKLVHEFDLDSDEQEVANYFLNQDLIKRNLEDKKLVKTIFVKNKVINFIIK</sequence>
<dbReference type="SUPFAM" id="SSF52374">
    <property type="entry name" value="Nucleotidylyl transferase"/>
    <property type="match status" value="1"/>
</dbReference>
<dbReference type="PANTHER" id="PTHR43740:SF2">
    <property type="entry name" value="LEUCINE--TRNA LIGASE, MITOCHONDRIAL"/>
    <property type="match status" value="1"/>
</dbReference>
<dbReference type="GO" id="GO:0004823">
    <property type="term" value="F:leucine-tRNA ligase activity"/>
    <property type="evidence" value="ECO:0007669"/>
    <property type="project" value="UniProtKB-UniRule"/>
</dbReference>
<dbReference type="PANTHER" id="PTHR43740">
    <property type="entry name" value="LEUCYL-TRNA SYNTHETASE"/>
    <property type="match status" value="1"/>
</dbReference>
<comment type="similarity">
    <text evidence="1 9 10">Belongs to the class-I aminoacyl-tRNA synthetase family.</text>
</comment>
<feature type="short sequence motif" description="'KMSKS' region" evidence="9">
    <location>
        <begin position="583"/>
        <end position="587"/>
    </location>
</feature>
<dbReference type="KEGG" id="mgz:GCW_02485"/>
<dbReference type="InterPro" id="IPR002300">
    <property type="entry name" value="aa-tRNA-synth_Ia"/>
</dbReference>
<comment type="caution">
    <text evidence="9">Lacks conserved residue(s) required for the propagation of feature annotation.</text>
</comment>
<dbReference type="NCBIfam" id="TIGR00396">
    <property type="entry name" value="leuS_bact"/>
    <property type="match status" value="1"/>
</dbReference>
<evidence type="ECO:0000256" key="5">
    <source>
        <dbReference type="ARBA" id="ARBA00022840"/>
    </source>
</evidence>
<dbReference type="Proteomes" id="UP000018735">
    <property type="component" value="Chromosome"/>
</dbReference>
<feature type="domain" description="Methionyl/Leucyl tRNA synthetase" evidence="13">
    <location>
        <begin position="37"/>
        <end position="169"/>
    </location>
</feature>
<feature type="domain" description="Leucyl-tRNA synthetase editing" evidence="14">
    <location>
        <begin position="224"/>
        <end position="393"/>
    </location>
</feature>
<dbReference type="AlphaFoldDB" id="A0A0F6CKT0"/>
<dbReference type="RefSeq" id="WP_011884544.1">
    <property type="nucleotide sequence ID" value="NC_023030.2"/>
</dbReference>
<dbReference type="InterPro" id="IPR009080">
    <property type="entry name" value="tRNAsynth_Ia_anticodon-bd"/>
</dbReference>
<keyword evidence="5 9" id="KW-0067">ATP-binding</keyword>
<comment type="subcellular location">
    <subcellularLocation>
        <location evidence="9">Cytoplasm</location>
    </subcellularLocation>
</comment>
<dbReference type="InterPro" id="IPR002302">
    <property type="entry name" value="Leu-tRNA-ligase"/>
</dbReference>
<feature type="domain" description="Aminoacyl-tRNA synthetase class Ia" evidence="11">
    <location>
        <begin position="519"/>
        <end position="615"/>
    </location>
</feature>
<dbReference type="PRINTS" id="PR00985">
    <property type="entry name" value="TRNASYNTHLEU"/>
</dbReference>
<dbReference type="SUPFAM" id="SSF50677">
    <property type="entry name" value="ValRS/IleRS/LeuRS editing domain"/>
    <property type="match status" value="1"/>
</dbReference>
<evidence type="ECO:0000256" key="10">
    <source>
        <dbReference type="RuleBase" id="RU363035"/>
    </source>
</evidence>
<evidence type="ECO:0000259" key="13">
    <source>
        <dbReference type="Pfam" id="PF09334"/>
    </source>
</evidence>
<dbReference type="Pfam" id="PF08264">
    <property type="entry name" value="Anticodon_1"/>
    <property type="match status" value="1"/>
</dbReference>
<dbReference type="eggNOG" id="COG0495">
    <property type="taxonomic scope" value="Bacteria"/>
</dbReference>
<dbReference type="Gene3D" id="3.10.20.590">
    <property type="match status" value="1"/>
</dbReference>